<dbReference type="OMA" id="FFGMKKD"/>
<sequence>MTKLQILLNIFIVSIAVSILYFHNQPQSSQNKTTQEQTQTTQKEESKPNQKQDAKYSAKDVKKNSQTQSMPPTVEDGVYVLTDMNYQEFIQKHEYVLIELYAPWCGHCKQLAPEYAKAAQALANKNSTIVLAKVDATEQKKIAQLFKVQGFPTLKLVNNGDLNNLINFSARTEDKILASLEKKTEKHSLKVESQQQLDELKEKSEVMFVYFGNPEQEQTQWSVFKNAAQNYDDFIFAYIDNEEIRKNENAQNFRVVLYKQFDNKRDDFLSSRPFLNSNFKDFLENSSTPLLLKYNDRGIDKVFAKKNPALILFTNDLNSEVALIFRQAAEENKTKNNNVLFSVCQPGEEIHEKLSNYVGVDPLKIPNLILVNQQKDLDKYQFSQEFTKENILDFIVQFKQGKLKKYIKSQPIPEKNNENVVTLVGNTFEDMVIKSEKDVLVEFYAPWCGHCKKLEPIYEELARKLKDNSNLVLAKIDATNNEIAGIQINGYPSIKFYAKGKKKTPIDHEGNREEKDIIEFIKKHTTYPWVEPQQEEQKKEQQQEKKEDI</sequence>
<feature type="disulfide bond" description="Redox-active" evidence="11">
    <location>
        <begin position="448"/>
        <end position="451"/>
    </location>
</feature>
<evidence type="ECO:0000256" key="10">
    <source>
        <dbReference type="ARBA" id="ARBA00023284"/>
    </source>
</evidence>
<keyword evidence="15" id="KW-1133">Transmembrane helix</keyword>
<dbReference type="FunFam" id="3.40.30.10:FF:000107">
    <property type="entry name" value="Protein disulfide-isomerase 5-2"/>
    <property type="match status" value="1"/>
</dbReference>
<keyword evidence="15" id="KW-0472">Membrane</keyword>
<dbReference type="Proteomes" id="UP000008983">
    <property type="component" value="Unassembled WGS sequence"/>
</dbReference>
<feature type="transmembrane region" description="Helical" evidence="15">
    <location>
        <begin position="6"/>
        <end position="22"/>
    </location>
</feature>
<evidence type="ECO:0000256" key="6">
    <source>
        <dbReference type="ARBA" id="ARBA00022737"/>
    </source>
</evidence>
<evidence type="ECO:0000313" key="18">
    <source>
        <dbReference type="Proteomes" id="UP000008983"/>
    </source>
</evidence>
<comment type="subcellular location">
    <subcellularLocation>
        <location evidence="2">Endoplasmic reticulum lumen</location>
    </subcellularLocation>
</comment>
<keyword evidence="17" id="KW-0808">Transferase</keyword>
<dbReference type="InterPro" id="IPR005788">
    <property type="entry name" value="PDI_thioredoxin-like_dom"/>
</dbReference>
<dbReference type="FunFam" id="3.40.30.10:FF:000027">
    <property type="entry name" value="protein disulfide-isomerase A2"/>
    <property type="match status" value="1"/>
</dbReference>
<keyword evidence="6" id="KW-0677">Repeat</keyword>
<feature type="compositionally biased region" description="Low complexity" evidence="14">
    <location>
        <begin position="28"/>
        <end position="41"/>
    </location>
</feature>
<evidence type="ECO:0000256" key="8">
    <source>
        <dbReference type="ARBA" id="ARBA00023157"/>
    </source>
</evidence>
<comment type="similarity">
    <text evidence="3 12">Belongs to the protein disulfide isomerase family.</text>
</comment>
<evidence type="ECO:0000256" key="12">
    <source>
        <dbReference type="RuleBase" id="RU004208"/>
    </source>
</evidence>
<dbReference type="CDD" id="cd02995">
    <property type="entry name" value="PDI_a_PDI_a'_C"/>
    <property type="match status" value="1"/>
</dbReference>
<evidence type="ECO:0000256" key="7">
    <source>
        <dbReference type="ARBA" id="ARBA00022824"/>
    </source>
</evidence>
<evidence type="ECO:0000256" key="2">
    <source>
        <dbReference type="ARBA" id="ARBA00004319"/>
    </source>
</evidence>
<feature type="compositionally biased region" description="Basic and acidic residues" evidence="14">
    <location>
        <begin position="535"/>
        <end position="549"/>
    </location>
</feature>
<feature type="domain" description="Thioredoxin" evidence="16">
    <location>
        <begin position="59"/>
        <end position="185"/>
    </location>
</feature>
<keyword evidence="8 11" id="KW-1015">Disulfide bond</keyword>
<feature type="region of interest" description="Disordered" evidence="14">
    <location>
        <begin position="28"/>
        <end position="72"/>
    </location>
</feature>
<dbReference type="PRINTS" id="PR00421">
    <property type="entry name" value="THIOREDOXIN"/>
</dbReference>
<dbReference type="NCBIfam" id="TIGR01130">
    <property type="entry name" value="ER_PDI_fam"/>
    <property type="match status" value="1"/>
</dbReference>
<evidence type="ECO:0000256" key="13">
    <source>
        <dbReference type="RuleBase" id="RU361130"/>
    </source>
</evidence>
<dbReference type="RefSeq" id="XP_004036769.1">
    <property type="nucleotide sequence ID" value="XM_004036721.1"/>
</dbReference>
<protein>
    <recommendedName>
        <fullName evidence="4 13">Protein disulfide-isomerase</fullName>
        <ecNumber evidence="4 13">5.3.4.1</ecNumber>
    </recommendedName>
</protein>
<dbReference type="eggNOG" id="KOG0190">
    <property type="taxonomic scope" value="Eukaryota"/>
</dbReference>
<dbReference type="InterPro" id="IPR005792">
    <property type="entry name" value="Prot_disulphide_isomerase"/>
</dbReference>
<keyword evidence="17" id="KW-0328">Glycosyltransferase</keyword>
<accession>G0QPR8</accession>
<dbReference type="PANTHER" id="PTHR18929">
    <property type="entry name" value="PROTEIN DISULFIDE ISOMERASE"/>
    <property type="match status" value="1"/>
</dbReference>
<proteinExistence type="inferred from homology"/>
<keyword evidence="9 13" id="KW-0413">Isomerase</keyword>
<evidence type="ECO:0000259" key="16">
    <source>
        <dbReference type="PROSITE" id="PS51352"/>
    </source>
</evidence>
<organism evidence="17 18">
    <name type="scientific">Ichthyophthirius multifiliis</name>
    <name type="common">White spot disease agent</name>
    <name type="synonym">Ich</name>
    <dbReference type="NCBI Taxonomy" id="5932"/>
    <lineage>
        <taxon>Eukaryota</taxon>
        <taxon>Sar</taxon>
        <taxon>Alveolata</taxon>
        <taxon>Ciliophora</taxon>
        <taxon>Intramacronucleata</taxon>
        <taxon>Oligohymenophorea</taxon>
        <taxon>Hymenostomatida</taxon>
        <taxon>Ophryoglenina</taxon>
        <taxon>Ichthyophthirius</taxon>
    </lineage>
</organism>
<dbReference type="InterPro" id="IPR013766">
    <property type="entry name" value="Thioredoxin_domain"/>
</dbReference>
<evidence type="ECO:0000256" key="4">
    <source>
        <dbReference type="ARBA" id="ARBA00012723"/>
    </source>
</evidence>
<dbReference type="STRING" id="857967.G0QPR8"/>
<evidence type="ECO:0000256" key="9">
    <source>
        <dbReference type="ARBA" id="ARBA00023235"/>
    </source>
</evidence>
<evidence type="ECO:0000256" key="5">
    <source>
        <dbReference type="ARBA" id="ARBA00022729"/>
    </source>
</evidence>
<dbReference type="InParanoid" id="G0QPR8"/>
<dbReference type="InterPro" id="IPR017937">
    <property type="entry name" value="Thioredoxin_CS"/>
</dbReference>
<dbReference type="InterPro" id="IPR036249">
    <property type="entry name" value="Thioredoxin-like_sf"/>
</dbReference>
<feature type="region of interest" description="Disordered" evidence="14">
    <location>
        <begin position="528"/>
        <end position="549"/>
    </location>
</feature>
<evidence type="ECO:0000256" key="1">
    <source>
        <dbReference type="ARBA" id="ARBA00001182"/>
    </source>
</evidence>
<dbReference type="CDD" id="cd02961">
    <property type="entry name" value="PDI_a_family"/>
    <property type="match status" value="1"/>
</dbReference>
<feature type="disulfide bond" description="Redox-active" evidence="11">
    <location>
        <begin position="105"/>
        <end position="108"/>
    </location>
</feature>
<keyword evidence="18" id="KW-1185">Reference proteome</keyword>
<dbReference type="AlphaFoldDB" id="G0QPR8"/>
<dbReference type="Pfam" id="PF00085">
    <property type="entry name" value="Thioredoxin"/>
    <property type="match status" value="2"/>
</dbReference>
<gene>
    <name evidence="17" type="ORF">IMG5_070650</name>
</gene>
<dbReference type="EC" id="5.3.4.1" evidence="4 13"/>
<dbReference type="PANTHER" id="PTHR18929:SF240">
    <property type="entry name" value="PROTEIN DISULFIDE-ISOMERASE"/>
    <property type="match status" value="1"/>
</dbReference>
<dbReference type="PROSITE" id="PS00194">
    <property type="entry name" value="THIOREDOXIN_1"/>
    <property type="match status" value="2"/>
</dbReference>
<dbReference type="FunCoup" id="G0QPR8">
    <property type="interactions" value="360"/>
</dbReference>
<dbReference type="GO" id="GO:0005788">
    <property type="term" value="C:endoplasmic reticulum lumen"/>
    <property type="evidence" value="ECO:0007669"/>
    <property type="project" value="UniProtKB-SubCell"/>
</dbReference>
<dbReference type="PROSITE" id="PS51352">
    <property type="entry name" value="THIOREDOXIN_2"/>
    <property type="match status" value="2"/>
</dbReference>
<evidence type="ECO:0000313" key="17">
    <source>
        <dbReference type="EMBL" id="EGR32783.1"/>
    </source>
</evidence>
<keyword evidence="5" id="KW-0732">Signal</keyword>
<name>G0QPR8_ICHMU</name>
<evidence type="ECO:0000256" key="14">
    <source>
        <dbReference type="SAM" id="MobiDB-lite"/>
    </source>
</evidence>
<dbReference type="Pfam" id="PF13848">
    <property type="entry name" value="Thioredoxin_6"/>
    <property type="match status" value="1"/>
</dbReference>
<dbReference type="GO" id="GO:0006457">
    <property type="term" value="P:protein folding"/>
    <property type="evidence" value="ECO:0007669"/>
    <property type="project" value="TreeGrafter"/>
</dbReference>
<evidence type="ECO:0000256" key="11">
    <source>
        <dbReference type="PIRSR" id="PIRSR605792-51"/>
    </source>
</evidence>
<dbReference type="GO" id="GO:0034976">
    <property type="term" value="P:response to endoplasmic reticulum stress"/>
    <property type="evidence" value="ECO:0007669"/>
    <property type="project" value="TreeGrafter"/>
</dbReference>
<evidence type="ECO:0000256" key="3">
    <source>
        <dbReference type="ARBA" id="ARBA00006347"/>
    </source>
</evidence>
<feature type="compositionally biased region" description="Basic and acidic residues" evidence="14">
    <location>
        <begin position="42"/>
        <end position="63"/>
    </location>
</feature>
<dbReference type="NCBIfam" id="TIGR01126">
    <property type="entry name" value="pdi_dom"/>
    <property type="match status" value="1"/>
</dbReference>
<dbReference type="GO" id="GO:0003756">
    <property type="term" value="F:protein disulfide isomerase activity"/>
    <property type="evidence" value="ECO:0007669"/>
    <property type="project" value="UniProtKB-EC"/>
</dbReference>
<dbReference type="EMBL" id="GL983575">
    <property type="protein sequence ID" value="EGR32783.1"/>
    <property type="molecule type" value="Genomic_DNA"/>
</dbReference>
<dbReference type="CDD" id="cd02981">
    <property type="entry name" value="PDI_b_family"/>
    <property type="match status" value="1"/>
</dbReference>
<feature type="domain" description="Thioredoxin" evidence="16">
    <location>
        <begin position="406"/>
        <end position="526"/>
    </location>
</feature>
<evidence type="ECO:0000256" key="15">
    <source>
        <dbReference type="SAM" id="Phobius"/>
    </source>
</evidence>
<dbReference type="Gene3D" id="3.40.30.10">
    <property type="entry name" value="Glutaredoxin"/>
    <property type="match status" value="4"/>
</dbReference>
<dbReference type="GeneID" id="14908941"/>
<comment type="catalytic activity">
    <reaction evidence="1 13">
        <text>Catalyzes the rearrangement of -S-S- bonds in proteins.</text>
        <dbReference type="EC" id="5.3.4.1"/>
    </reaction>
</comment>
<dbReference type="SUPFAM" id="SSF52833">
    <property type="entry name" value="Thioredoxin-like"/>
    <property type="match status" value="3"/>
</dbReference>
<reference evidence="17 18" key="1">
    <citation type="submission" date="2011-07" db="EMBL/GenBank/DDBJ databases">
        <authorList>
            <person name="Coyne R."/>
            <person name="Brami D."/>
            <person name="Johnson J."/>
            <person name="Hostetler J."/>
            <person name="Hannick L."/>
            <person name="Clark T."/>
            <person name="Cassidy-Hanley D."/>
            <person name="Inman J."/>
        </authorList>
    </citation>
    <scope>NUCLEOTIDE SEQUENCE [LARGE SCALE GENOMIC DNA]</scope>
    <source>
        <strain evidence="17 18">G5</strain>
    </source>
</reference>
<dbReference type="OrthoDB" id="72053at2759"/>
<keyword evidence="7" id="KW-0256">Endoplasmic reticulum</keyword>
<dbReference type="GO" id="GO:0016757">
    <property type="term" value="F:glycosyltransferase activity"/>
    <property type="evidence" value="ECO:0007669"/>
    <property type="project" value="UniProtKB-KW"/>
</dbReference>
<keyword evidence="15" id="KW-0812">Transmembrane</keyword>
<keyword evidence="10 11" id="KW-0676">Redox-active center</keyword>